<protein>
    <submittedName>
        <fullName evidence="2">Uncharacterized protein</fullName>
    </submittedName>
</protein>
<sequence>MSTFKLRKGWSSNLAPSTPTLEGETVEGADLTSTLFFSLTALPPARSSWFCVV</sequence>
<dbReference type="AlphaFoldDB" id="A0A7T8KCN0"/>
<dbReference type="EMBL" id="CP045893">
    <property type="protein sequence ID" value="QQP53446.1"/>
    <property type="molecule type" value="Genomic_DNA"/>
</dbReference>
<proteinExistence type="predicted"/>
<feature type="compositionally biased region" description="Polar residues" evidence="1">
    <location>
        <begin position="10"/>
        <end position="20"/>
    </location>
</feature>
<gene>
    <name evidence="2" type="ORF">FKW44_005935</name>
</gene>
<evidence type="ECO:0000313" key="3">
    <source>
        <dbReference type="Proteomes" id="UP000595437"/>
    </source>
</evidence>
<accession>A0A7T8KCN0</accession>
<keyword evidence="3" id="KW-1185">Reference proteome</keyword>
<reference evidence="3" key="1">
    <citation type="submission" date="2021-01" db="EMBL/GenBank/DDBJ databases">
        <title>Caligus Genome Assembly.</title>
        <authorList>
            <person name="Gallardo-Escarate C."/>
        </authorList>
    </citation>
    <scope>NUCLEOTIDE SEQUENCE [LARGE SCALE GENOMIC DNA]</scope>
</reference>
<evidence type="ECO:0000313" key="2">
    <source>
        <dbReference type="EMBL" id="QQP53446.1"/>
    </source>
</evidence>
<organism evidence="2 3">
    <name type="scientific">Caligus rogercresseyi</name>
    <name type="common">Sea louse</name>
    <dbReference type="NCBI Taxonomy" id="217165"/>
    <lineage>
        <taxon>Eukaryota</taxon>
        <taxon>Metazoa</taxon>
        <taxon>Ecdysozoa</taxon>
        <taxon>Arthropoda</taxon>
        <taxon>Crustacea</taxon>
        <taxon>Multicrustacea</taxon>
        <taxon>Hexanauplia</taxon>
        <taxon>Copepoda</taxon>
        <taxon>Siphonostomatoida</taxon>
        <taxon>Caligidae</taxon>
        <taxon>Caligus</taxon>
    </lineage>
</organism>
<name>A0A7T8KCN0_CALRO</name>
<evidence type="ECO:0000256" key="1">
    <source>
        <dbReference type="SAM" id="MobiDB-lite"/>
    </source>
</evidence>
<dbReference type="Proteomes" id="UP000595437">
    <property type="component" value="Chromosome 4"/>
</dbReference>
<feature type="region of interest" description="Disordered" evidence="1">
    <location>
        <begin position="1"/>
        <end position="23"/>
    </location>
</feature>